<gene>
    <name evidence="2" type="ORF">BC353_17610</name>
</gene>
<reference evidence="2 3" key="1">
    <citation type="journal article" date="2017" name="Emerg. Infect. Dis.">
        <title>Carbapenemase VCC-1-Producing Vibrio cholerae in Coastal Waters of Germany.</title>
        <authorList>
            <person name="Hammerl J.A."/>
            <person name="Jackel C."/>
            <person name="Bortolaia V."/>
            <person name="Schwartz K."/>
            <person name="Bier N."/>
            <person name="Hendriksen R.S."/>
            <person name="Guerra B."/>
            <person name="Strauch E."/>
        </authorList>
    </citation>
    <scope>NUCLEOTIDE SEQUENCE [LARGE SCALE GENOMIC DNA]</scope>
    <source>
        <strain evidence="2 3">VN-2825</strain>
    </source>
</reference>
<evidence type="ECO:0000313" key="3">
    <source>
        <dbReference type="Proteomes" id="UP000266701"/>
    </source>
</evidence>
<protein>
    <submittedName>
        <fullName evidence="2">Uncharacterized protein</fullName>
    </submittedName>
</protein>
<accession>A0A395TEB7</accession>
<dbReference type="AlphaFoldDB" id="A0A395TEB7"/>
<dbReference type="EMBL" id="MCBA01000189">
    <property type="protein sequence ID" value="RGP83020.1"/>
    <property type="molecule type" value="Genomic_DNA"/>
</dbReference>
<name>A0A395TEB7_VIBCL</name>
<evidence type="ECO:0000313" key="2">
    <source>
        <dbReference type="EMBL" id="RGP83020.1"/>
    </source>
</evidence>
<organism evidence="2 3">
    <name type="scientific">Vibrio cholerae</name>
    <dbReference type="NCBI Taxonomy" id="666"/>
    <lineage>
        <taxon>Bacteria</taxon>
        <taxon>Pseudomonadati</taxon>
        <taxon>Pseudomonadota</taxon>
        <taxon>Gammaproteobacteria</taxon>
        <taxon>Vibrionales</taxon>
        <taxon>Vibrionaceae</taxon>
        <taxon>Vibrio</taxon>
    </lineage>
</organism>
<dbReference type="Proteomes" id="UP000266701">
    <property type="component" value="Unassembled WGS sequence"/>
</dbReference>
<proteinExistence type="predicted"/>
<comment type="caution">
    <text evidence="2">The sequence shown here is derived from an EMBL/GenBank/DDBJ whole genome shotgun (WGS) entry which is preliminary data.</text>
</comment>
<feature type="compositionally biased region" description="Polar residues" evidence="1">
    <location>
        <begin position="29"/>
        <end position="45"/>
    </location>
</feature>
<feature type="region of interest" description="Disordered" evidence="1">
    <location>
        <begin position="28"/>
        <end position="47"/>
    </location>
</feature>
<evidence type="ECO:0000256" key="1">
    <source>
        <dbReference type="SAM" id="MobiDB-lite"/>
    </source>
</evidence>
<sequence length="73" mass="7987">MLMGVMQNRGRGDVDSRKSNPCVAISVGDISQSNNRGVGSQALHSSTDRGEDKLEFAAILSERFLRTWYPSGE</sequence>